<organism evidence="7 9">
    <name type="scientific">Mucilaginibacter rubeus</name>
    <dbReference type="NCBI Taxonomy" id="2027860"/>
    <lineage>
        <taxon>Bacteria</taxon>
        <taxon>Pseudomonadati</taxon>
        <taxon>Bacteroidota</taxon>
        <taxon>Sphingobacteriia</taxon>
        <taxon>Sphingobacteriales</taxon>
        <taxon>Sphingobacteriaceae</taxon>
        <taxon>Mucilaginibacter</taxon>
    </lineage>
</organism>
<gene>
    <name evidence="7" type="ORF">DIU31_006155</name>
    <name evidence="8" type="ORF">J3L21_21550</name>
</gene>
<evidence type="ECO:0000259" key="5">
    <source>
        <dbReference type="Pfam" id="PF04542"/>
    </source>
</evidence>
<evidence type="ECO:0000256" key="4">
    <source>
        <dbReference type="ARBA" id="ARBA00023163"/>
    </source>
</evidence>
<keyword evidence="10" id="KW-1185">Reference proteome</keyword>
<dbReference type="Proteomes" id="UP000250557">
    <property type="component" value="Chromosome"/>
</dbReference>
<dbReference type="InterPro" id="IPR039425">
    <property type="entry name" value="RNA_pol_sigma-70-like"/>
</dbReference>
<keyword evidence="3" id="KW-0731">Sigma factor</keyword>
<dbReference type="InterPro" id="IPR013325">
    <property type="entry name" value="RNA_pol_sigma_r2"/>
</dbReference>
<evidence type="ECO:0000256" key="3">
    <source>
        <dbReference type="ARBA" id="ARBA00023082"/>
    </source>
</evidence>
<dbReference type="Pfam" id="PF08281">
    <property type="entry name" value="Sigma70_r4_2"/>
    <property type="match status" value="1"/>
</dbReference>
<dbReference type="SUPFAM" id="SSF88659">
    <property type="entry name" value="Sigma3 and sigma4 domains of RNA polymerase sigma factors"/>
    <property type="match status" value="1"/>
</dbReference>
<evidence type="ECO:0000256" key="2">
    <source>
        <dbReference type="ARBA" id="ARBA00023015"/>
    </source>
</evidence>
<name>A0AAE6MHC4_9SPHI</name>
<protein>
    <submittedName>
        <fullName evidence="7">Sigma-70 family RNA polymerase sigma factor</fullName>
    </submittedName>
</protein>
<dbReference type="AlphaFoldDB" id="A0AAE6MHC4"/>
<sequence length="206" mass="23667">MASENVDITFLLKQLQQGSETAFSKIYDLYSKPVYRHVLRLVYDEDVAAEILQETFLAVWVKRDKINPQQSFSPFIYQIAKILVFSHYRKVSQNKRLLDHLIITTVDTVINAEEAIIDQETHQLLIKAIEHLPPQRKQVFKLCKFEGKSYQEVADLLDISTSTISNQIVAANKSIKEFFLLNNDLAVLIVTCVVTYFTIQNSIATL</sequence>
<dbReference type="EMBL" id="CP043451">
    <property type="protein sequence ID" value="QEM03124.1"/>
    <property type="molecule type" value="Genomic_DNA"/>
</dbReference>
<dbReference type="InterPro" id="IPR013249">
    <property type="entry name" value="RNA_pol_sigma70_r4_t2"/>
</dbReference>
<reference evidence="7 9" key="1">
    <citation type="submission" date="2019-08" db="EMBL/GenBank/DDBJ databases">
        <title>Comparative genome analysis confer to the adaptation heavy metal polluted environment.</title>
        <authorList>
            <person name="Li Y."/>
        </authorList>
    </citation>
    <scope>NUCLEOTIDE SEQUENCE [LARGE SCALE GENOMIC DNA]</scope>
    <source>
        <strain evidence="7 9">P2</strain>
    </source>
</reference>
<proteinExistence type="inferred from homology"/>
<dbReference type="Pfam" id="PF04542">
    <property type="entry name" value="Sigma70_r2"/>
    <property type="match status" value="1"/>
</dbReference>
<feature type="domain" description="RNA polymerase sigma-70 region 2" evidence="5">
    <location>
        <begin position="27"/>
        <end position="90"/>
    </location>
</feature>
<feature type="domain" description="RNA polymerase sigma factor 70 region 4 type 2" evidence="6">
    <location>
        <begin position="123"/>
        <end position="171"/>
    </location>
</feature>
<keyword evidence="2" id="KW-0805">Transcription regulation</keyword>
<evidence type="ECO:0000313" key="7">
    <source>
        <dbReference type="EMBL" id="QEM03124.1"/>
    </source>
</evidence>
<dbReference type="Proteomes" id="UP000663940">
    <property type="component" value="Chromosome"/>
</dbReference>
<dbReference type="InterPro" id="IPR014284">
    <property type="entry name" value="RNA_pol_sigma-70_dom"/>
</dbReference>
<dbReference type="SUPFAM" id="SSF88946">
    <property type="entry name" value="Sigma2 domain of RNA polymerase sigma factors"/>
    <property type="match status" value="1"/>
</dbReference>
<accession>A0AAE6MHC4</accession>
<dbReference type="Gene3D" id="1.10.1740.10">
    <property type="match status" value="1"/>
</dbReference>
<dbReference type="NCBIfam" id="TIGR02937">
    <property type="entry name" value="sigma70-ECF"/>
    <property type="match status" value="1"/>
</dbReference>
<evidence type="ECO:0000313" key="9">
    <source>
        <dbReference type="Proteomes" id="UP000250557"/>
    </source>
</evidence>
<dbReference type="GO" id="GO:0006352">
    <property type="term" value="P:DNA-templated transcription initiation"/>
    <property type="evidence" value="ECO:0007669"/>
    <property type="project" value="InterPro"/>
</dbReference>
<reference evidence="8 10" key="2">
    <citation type="submission" date="2021-03" db="EMBL/GenBank/DDBJ databases">
        <title>Mucilaginibacter strains isolated from gold and copper mining confer multi heavy-metal resistance.</title>
        <authorList>
            <person name="Li Y."/>
        </authorList>
    </citation>
    <scope>NUCLEOTIDE SEQUENCE [LARGE SCALE GENOMIC DNA]</scope>
    <source>
        <strain evidence="8 10">P2-4</strain>
    </source>
</reference>
<evidence type="ECO:0000313" key="10">
    <source>
        <dbReference type="Proteomes" id="UP000663940"/>
    </source>
</evidence>
<dbReference type="InterPro" id="IPR036388">
    <property type="entry name" value="WH-like_DNA-bd_sf"/>
</dbReference>
<evidence type="ECO:0000256" key="1">
    <source>
        <dbReference type="ARBA" id="ARBA00010641"/>
    </source>
</evidence>
<dbReference type="InterPro" id="IPR007627">
    <property type="entry name" value="RNA_pol_sigma70_r2"/>
</dbReference>
<dbReference type="PANTHER" id="PTHR43133">
    <property type="entry name" value="RNA POLYMERASE ECF-TYPE SIGMA FACTO"/>
    <property type="match status" value="1"/>
</dbReference>
<dbReference type="GO" id="GO:0003677">
    <property type="term" value="F:DNA binding"/>
    <property type="evidence" value="ECO:0007669"/>
    <property type="project" value="InterPro"/>
</dbReference>
<comment type="similarity">
    <text evidence="1">Belongs to the sigma-70 factor family. ECF subfamily.</text>
</comment>
<evidence type="ECO:0000313" key="8">
    <source>
        <dbReference type="EMBL" id="QTE48123.1"/>
    </source>
</evidence>
<dbReference type="InterPro" id="IPR013324">
    <property type="entry name" value="RNA_pol_sigma_r3/r4-like"/>
</dbReference>
<dbReference type="CDD" id="cd06171">
    <property type="entry name" value="Sigma70_r4"/>
    <property type="match status" value="1"/>
</dbReference>
<keyword evidence="4" id="KW-0804">Transcription</keyword>
<dbReference type="EMBL" id="CP071880">
    <property type="protein sequence ID" value="QTE48123.1"/>
    <property type="molecule type" value="Genomic_DNA"/>
</dbReference>
<dbReference type="RefSeq" id="WP_112656865.1">
    <property type="nucleotide sequence ID" value="NZ_CP043451.1"/>
</dbReference>
<dbReference type="GO" id="GO:0016987">
    <property type="term" value="F:sigma factor activity"/>
    <property type="evidence" value="ECO:0007669"/>
    <property type="project" value="UniProtKB-KW"/>
</dbReference>
<evidence type="ECO:0000259" key="6">
    <source>
        <dbReference type="Pfam" id="PF08281"/>
    </source>
</evidence>
<dbReference type="PANTHER" id="PTHR43133:SF46">
    <property type="entry name" value="RNA POLYMERASE SIGMA-70 FACTOR ECF SUBFAMILY"/>
    <property type="match status" value="1"/>
</dbReference>
<dbReference type="Gene3D" id="1.10.10.10">
    <property type="entry name" value="Winged helix-like DNA-binding domain superfamily/Winged helix DNA-binding domain"/>
    <property type="match status" value="1"/>
</dbReference>